<evidence type="ECO:0000256" key="4">
    <source>
        <dbReference type="ARBA" id="ARBA00023136"/>
    </source>
</evidence>
<evidence type="ECO:0000313" key="8">
    <source>
        <dbReference type="Proteomes" id="UP000265631"/>
    </source>
</evidence>
<dbReference type="EMBL" id="PXXK01000026">
    <property type="protein sequence ID" value="RFN54523.1"/>
    <property type="molecule type" value="Genomic_DNA"/>
</dbReference>
<keyword evidence="8" id="KW-1185">Reference proteome</keyword>
<gene>
    <name evidence="7" type="ORF">FIE12Z_1178</name>
</gene>
<accession>A0A395N3Y2</accession>
<keyword evidence="4 6" id="KW-0472">Membrane</keyword>
<evidence type="ECO:0000313" key="7">
    <source>
        <dbReference type="EMBL" id="RFN54523.1"/>
    </source>
</evidence>
<evidence type="ECO:0000256" key="2">
    <source>
        <dbReference type="ARBA" id="ARBA00022692"/>
    </source>
</evidence>
<dbReference type="PANTHER" id="PTHR15549:SF26">
    <property type="entry name" value="AXIAL BUDDING PATTERN PROTEIN 2-RELATED"/>
    <property type="match status" value="1"/>
</dbReference>
<comment type="caution">
    <text evidence="7">The sequence shown here is derived from an EMBL/GenBank/DDBJ whole genome shotgun (WGS) entry which is preliminary data.</text>
</comment>
<evidence type="ECO:0000256" key="6">
    <source>
        <dbReference type="SAM" id="Phobius"/>
    </source>
</evidence>
<evidence type="ECO:0000256" key="5">
    <source>
        <dbReference type="SAM" id="MobiDB-lite"/>
    </source>
</evidence>
<comment type="subcellular location">
    <subcellularLocation>
        <location evidence="1">Membrane</location>
        <topology evidence="1">Single-pass membrane protein</topology>
    </subcellularLocation>
</comment>
<dbReference type="PANTHER" id="PTHR15549">
    <property type="entry name" value="PAIRED IMMUNOGLOBULIN-LIKE TYPE 2 RECEPTOR"/>
    <property type="match status" value="1"/>
</dbReference>
<name>A0A395N3Y2_9HYPO</name>
<feature type="region of interest" description="Disordered" evidence="5">
    <location>
        <begin position="199"/>
        <end position="225"/>
    </location>
</feature>
<dbReference type="AlphaFoldDB" id="A0A395N3Y2"/>
<dbReference type="STRING" id="2594813.A0A395N3Y2"/>
<organism evidence="7 8">
    <name type="scientific">Fusarium flagelliforme</name>
    <dbReference type="NCBI Taxonomy" id="2675880"/>
    <lineage>
        <taxon>Eukaryota</taxon>
        <taxon>Fungi</taxon>
        <taxon>Dikarya</taxon>
        <taxon>Ascomycota</taxon>
        <taxon>Pezizomycotina</taxon>
        <taxon>Sordariomycetes</taxon>
        <taxon>Hypocreomycetidae</taxon>
        <taxon>Hypocreales</taxon>
        <taxon>Nectriaceae</taxon>
        <taxon>Fusarium</taxon>
        <taxon>Fusarium incarnatum-equiseti species complex</taxon>
    </lineage>
</organism>
<keyword evidence="3 6" id="KW-1133">Transmembrane helix</keyword>
<dbReference type="GO" id="GO:0016020">
    <property type="term" value="C:membrane"/>
    <property type="evidence" value="ECO:0007669"/>
    <property type="project" value="UniProtKB-SubCell"/>
</dbReference>
<proteinExistence type="predicted"/>
<protein>
    <submittedName>
        <fullName evidence="7">Uncharacterized protein</fullName>
    </submittedName>
</protein>
<evidence type="ECO:0000256" key="1">
    <source>
        <dbReference type="ARBA" id="ARBA00004167"/>
    </source>
</evidence>
<dbReference type="InterPro" id="IPR051694">
    <property type="entry name" value="Immunoregulatory_rcpt-like"/>
</dbReference>
<dbReference type="GO" id="GO:0071944">
    <property type="term" value="C:cell periphery"/>
    <property type="evidence" value="ECO:0007669"/>
    <property type="project" value="UniProtKB-ARBA"/>
</dbReference>
<evidence type="ECO:0000256" key="3">
    <source>
        <dbReference type="ARBA" id="ARBA00022989"/>
    </source>
</evidence>
<dbReference type="Proteomes" id="UP000265631">
    <property type="component" value="Unassembled WGS sequence"/>
</dbReference>
<keyword evidence="2 6" id="KW-0812">Transmembrane</keyword>
<feature type="transmembrane region" description="Helical" evidence="6">
    <location>
        <begin position="164"/>
        <end position="188"/>
    </location>
</feature>
<sequence>MTTSHNKTIEFFGLNCPDPSSKLYICEGATNEFIGCCTSDPCKGGIGICPKSDLRTTSFDPDRYDDLKPQKCDDSRGSNVWWTCIAPEPPFMGCCETNPCGDGCPTDKLVAAVLTKRESFRKSFLDPEGAASSSTASVASSAAASAVSSSPVSKNDDGGLGTGAIAGIAVGTIALVITLIASLAFLCWRRRQNERQAQGMVGPGQSHGVSEAVQPTPTGYDGNRFRSTSTVIPYYPSEVSSDYYFKPSPSLPSPESNNFHMNSAIDHNYGYPPPMVIMPEMDGADRDPYELGTSPVNRRHVDQGSVI</sequence>
<reference evidence="7 8" key="1">
    <citation type="journal article" date="2018" name="PLoS Pathog.">
        <title>Evolution of structural diversity of trichothecenes, a family of toxins produced by plant pathogenic and entomopathogenic fungi.</title>
        <authorList>
            <person name="Proctor R.H."/>
            <person name="McCormick S.P."/>
            <person name="Kim H.S."/>
            <person name="Cardoza R.E."/>
            <person name="Stanley A.M."/>
            <person name="Lindo L."/>
            <person name="Kelly A."/>
            <person name="Brown D.W."/>
            <person name="Lee T."/>
            <person name="Vaughan M.M."/>
            <person name="Alexander N.J."/>
            <person name="Busman M."/>
            <person name="Gutierrez S."/>
        </authorList>
    </citation>
    <scope>NUCLEOTIDE SEQUENCE [LARGE SCALE GENOMIC DNA]</scope>
    <source>
        <strain evidence="7 8">NRRL 13405</strain>
    </source>
</reference>
<feature type="region of interest" description="Disordered" evidence="5">
    <location>
        <begin position="283"/>
        <end position="307"/>
    </location>
</feature>
<dbReference type="CDD" id="cd12087">
    <property type="entry name" value="TM_EGFR-like"/>
    <property type="match status" value="1"/>
</dbReference>
<dbReference type="OrthoDB" id="3692311at2759"/>